<gene>
    <name evidence="8" type="ORF">TIFTF001_009471</name>
</gene>
<name>A0AA87ZUQ0_FICCA</name>
<keyword evidence="3 6" id="KW-0812">Transmembrane</keyword>
<evidence type="ECO:0000256" key="5">
    <source>
        <dbReference type="ARBA" id="ARBA00023136"/>
    </source>
</evidence>
<keyword evidence="9" id="KW-1185">Reference proteome</keyword>
<comment type="caution">
    <text evidence="8">The sequence shown here is derived from an EMBL/GenBank/DDBJ whole genome shotgun (WGS) entry which is preliminary data.</text>
</comment>
<dbReference type="PANTHER" id="PTHR14255:SF48">
    <property type="entry name" value="SULFITE EXPORTER TAUE_SAFE FAMILY PROTEIN 3-LIKE"/>
    <property type="match status" value="1"/>
</dbReference>
<feature type="transmembrane region" description="Helical" evidence="6">
    <location>
        <begin position="314"/>
        <end position="332"/>
    </location>
</feature>
<evidence type="ECO:0000256" key="4">
    <source>
        <dbReference type="ARBA" id="ARBA00022989"/>
    </source>
</evidence>
<feature type="transmembrane region" description="Helical" evidence="6">
    <location>
        <begin position="280"/>
        <end position="302"/>
    </location>
</feature>
<reference evidence="8" key="1">
    <citation type="submission" date="2023-07" db="EMBL/GenBank/DDBJ databases">
        <title>draft genome sequence of fig (Ficus carica).</title>
        <authorList>
            <person name="Takahashi T."/>
            <person name="Nishimura K."/>
        </authorList>
    </citation>
    <scope>NUCLEOTIDE SEQUENCE</scope>
</reference>
<feature type="transmembrane region" description="Helical" evidence="6">
    <location>
        <begin position="338"/>
        <end position="359"/>
    </location>
</feature>
<evidence type="ECO:0000256" key="7">
    <source>
        <dbReference type="SAM" id="SignalP"/>
    </source>
</evidence>
<evidence type="ECO:0000313" key="8">
    <source>
        <dbReference type="EMBL" id="GMN40237.1"/>
    </source>
</evidence>
<dbReference type="InterPro" id="IPR002781">
    <property type="entry name" value="TM_pro_TauE-like"/>
</dbReference>
<feature type="transmembrane region" description="Helical" evidence="6">
    <location>
        <begin position="67"/>
        <end position="97"/>
    </location>
</feature>
<feature type="transmembrane region" description="Helical" evidence="6">
    <location>
        <begin position="371"/>
        <end position="396"/>
    </location>
</feature>
<keyword evidence="5 6" id="KW-0472">Membrane</keyword>
<dbReference type="GO" id="GO:0016020">
    <property type="term" value="C:membrane"/>
    <property type="evidence" value="ECO:0007669"/>
    <property type="project" value="UniProtKB-SubCell"/>
</dbReference>
<feature type="signal peptide" evidence="7">
    <location>
        <begin position="1"/>
        <end position="27"/>
    </location>
</feature>
<evidence type="ECO:0008006" key="10">
    <source>
        <dbReference type="Google" id="ProtNLM"/>
    </source>
</evidence>
<dbReference type="GO" id="GO:0016567">
    <property type="term" value="P:protein ubiquitination"/>
    <property type="evidence" value="ECO:0007669"/>
    <property type="project" value="TreeGrafter"/>
</dbReference>
<evidence type="ECO:0000313" key="9">
    <source>
        <dbReference type="Proteomes" id="UP001187192"/>
    </source>
</evidence>
<evidence type="ECO:0000256" key="1">
    <source>
        <dbReference type="ARBA" id="ARBA00004141"/>
    </source>
</evidence>
<feature type="transmembrane region" description="Helical" evidence="6">
    <location>
        <begin position="109"/>
        <end position="127"/>
    </location>
</feature>
<evidence type="ECO:0000256" key="2">
    <source>
        <dbReference type="ARBA" id="ARBA00009142"/>
    </source>
</evidence>
<feature type="transmembrane region" description="Helical" evidence="6">
    <location>
        <begin position="152"/>
        <end position="180"/>
    </location>
</feature>
<comment type="similarity">
    <text evidence="2">Belongs to the 4-toluene sulfonate uptake permease (TSUP) (TC 2.A.102) family.</text>
</comment>
<protein>
    <recommendedName>
        <fullName evidence="10">Sulfite exporter TauE/SafE family protein</fullName>
    </recommendedName>
</protein>
<feature type="chain" id="PRO_5041652353" description="Sulfite exporter TauE/SafE family protein" evidence="7">
    <location>
        <begin position="28"/>
        <end position="415"/>
    </location>
</feature>
<feature type="transmembrane region" description="Helical" evidence="6">
    <location>
        <begin position="251"/>
        <end position="268"/>
    </location>
</feature>
<keyword evidence="4 6" id="KW-1133">Transmembrane helix</keyword>
<comment type="subcellular location">
    <subcellularLocation>
        <location evidence="1">Membrane</location>
        <topology evidence="1">Multi-pass membrane protein</topology>
    </subcellularLocation>
</comment>
<dbReference type="GO" id="GO:0031464">
    <property type="term" value="C:Cul4A-RING E3 ubiquitin ligase complex"/>
    <property type="evidence" value="ECO:0007669"/>
    <property type="project" value="TreeGrafter"/>
</dbReference>
<dbReference type="Pfam" id="PF01925">
    <property type="entry name" value="TauE"/>
    <property type="match status" value="1"/>
</dbReference>
<dbReference type="AlphaFoldDB" id="A0AA87ZUQ0"/>
<sequence>MCTMRLMGILVFSFLVFASSFGKGVEGYEVEPDHVTRASNTASQLTLRSGSGYYHHVWPEMKLDWKIVVGGLIGLLGSAFGSVGGAGGGGIFVPMLTLIVGFDQKSSTALSKCMIFGGATATVFYNLRRRHQTLGCPVIDYDLALLFQPMQILGISIGVALNVLFAEWMIILLLVIVFLATAIRSFLKGMETWEKETIIQKEMISRIQAYCESNAGTTGKEIEIKNSNPVEFRGPNTTKVSIYENICWKELVLLIALWILILILQIAKDLFFGTESHGDLFIDVLATKFLTGGGVILGPLFLDLGIPIEVSSATVTLILTFSSSMSVVEYYLLKRFPIPYALYFAAVSTISAILGQSLVGKVIRRSGRTSVIIFILASMMIISAIALGGVGIAHSIEKIRHKEYMGFENICAHTA</sequence>
<dbReference type="PANTHER" id="PTHR14255">
    <property type="entry name" value="CEREBLON"/>
    <property type="match status" value="1"/>
</dbReference>
<evidence type="ECO:0000256" key="6">
    <source>
        <dbReference type="SAM" id="Phobius"/>
    </source>
</evidence>
<evidence type="ECO:0000256" key="3">
    <source>
        <dbReference type="ARBA" id="ARBA00022692"/>
    </source>
</evidence>
<dbReference type="Proteomes" id="UP001187192">
    <property type="component" value="Unassembled WGS sequence"/>
</dbReference>
<keyword evidence="7" id="KW-0732">Signal</keyword>
<dbReference type="EMBL" id="BTGU01000010">
    <property type="protein sequence ID" value="GMN40237.1"/>
    <property type="molecule type" value="Genomic_DNA"/>
</dbReference>
<organism evidence="8 9">
    <name type="scientific">Ficus carica</name>
    <name type="common">Common fig</name>
    <dbReference type="NCBI Taxonomy" id="3494"/>
    <lineage>
        <taxon>Eukaryota</taxon>
        <taxon>Viridiplantae</taxon>
        <taxon>Streptophyta</taxon>
        <taxon>Embryophyta</taxon>
        <taxon>Tracheophyta</taxon>
        <taxon>Spermatophyta</taxon>
        <taxon>Magnoliopsida</taxon>
        <taxon>eudicotyledons</taxon>
        <taxon>Gunneridae</taxon>
        <taxon>Pentapetalae</taxon>
        <taxon>rosids</taxon>
        <taxon>fabids</taxon>
        <taxon>Rosales</taxon>
        <taxon>Moraceae</taxon>
        <taxon>Ficeae</taxon>
        <taxon>Ficus</taxon>
    </lineage>
</organism>
<accession>A0AA87ZUQ0</accession>
<proteinExistence type="inferred from homology"/>